<accession>A0A1H5VGQ1</accession>
<dbReference type="RefSeq" id="WP_103999274.1">
    <property type="nucleotide sequence ID" value="NZ_FNVP01000003.1"/>
</dbReference>
<dbReference type="Gene3D" id="3.90.1750.20">
    <property type="entry name" value="Putative Large Serine Recombinase, Chain B, Domain 2"/>
    <property type="match status" value="1"/>
</dbReference>
<dbReference type="Pfam" id="PF13408">
    <property type="entry name" value="Zn_ribbon_recom"/>
    <property type="match status" value="1"/>
</dbReference>
<dbReference type="GO" id="GO:0000150">
    <property type="term" value="F:DNA strand exchange activity"/>
    <property type="evidence" value="ECO:0007669"/>
    <property type="project" value="InterPro"/>
</dbReference>
<dbReference type="Pfam" id="PF07508">
    <property type="entry name" value="Recombinase"/>
    <property type="match status" value="1"/>
</dbReference>
<dbReference type="InterPro" id="IPR011109">
    <property type="entry name" value="DNA_bind_recombinase_dom"/>
</dbReference>
<name>A0A1H5VGQ1_9FLAO</name>
<keyword evidence="3" id="KW-1185">Reference proteome</keyword>
<evidence type="ECO:0000313" key="3">
    <source>
        <dbReference type="Proteomes" id="UP000236737"/>
    </source>
</evidence>
<dbReference type="EMBL" id="FNVP01000003">
    <property type="protein sequence ID" value="SEF85981.1"/>
    <property type="molecule type" value="Genomic_DNA"/>
</dbReference>
<dbReference type="InterPro" id="IPR025827">
    <property type="entry name" value="Zn_ribbon_recom_dom"/>
</dbReference>
<dbReference type="Proteomes" id="UP000236737">
    <property type="component" value="Unassembled WGS sequence"/>
</dbReference>
<dbReference type="SUPFAM" id="SSF53041">
    <property type="entry name" value="Resolvase-like"/>
    <property type="match status" value="1"/>
</dbReference>
<evidence type="ECO:0000259" key="1">
    <source>
        <dbReference type="PROSITE" id="PS51737"/>
    </source>
</evidence>
<proteinExistence type="predicted"/>
<dbReference type="AlphaFoldDB" id="A0A1H5VGQ1"/>
<organism evidence="2 3">
    <name type="scientific">Flavobacterium urumqiense</name>
    <dbReference type="NCBI Taxonomy" id="935224"/>
    <lineage>
        <taxon>Bacteria</taxon>
        <taxon>Pseudomonadati</taxon>
        <taxon>Bacteroidota</taxon>
        <taxon>Flavobacteriia</taxon>
        <taxon>Flavobacteriales</taxon>
        <taxon>Flavobacteriaceae</taxon>
        <taxon>Flavobacterium</taxon>
    </lineage>
</organism>
<dbReference type="Pfam" id="PF00239">
    <property type="entry name" value="Resolvase"/>
    <property type="match status" value="1"/>
</dbReference>
<dbReference type="InterPro" id="IPR036162">
    <property type="entry name" value="Resolvase-like_N_sf"/>
</dbReference>
<evidence type="ECO:0000313" key="2">
    <source>
        <dbReference type="EMBL" id="SEF85981.1"/>
    </source>
</evidence>
<dbReference type="InterPro" id="IPR006119">
    <property type="entry name" value="Resolv_N"/>
</dbReference>
<reference evidence="3" key="1">
    <citation type="submission" date="2016-10" db="EMBL/GenBank/DDBJ databases">
        <authorList>
            <person name="Varghese N."/>
            <person name="Submissions S."/>
        </authorList>
    </citation>
    <scope>NUCLEOTIDE SEQUENCE [LARGE SCALE GENOMIC DNA]</scope>
    <source>
        <strain evidence="3">CGMCC 1.9230</strain>
    </source>
</reference>
<dbReference type="PANTHER" id="PTHR30461:SF23">
    <property type="entry name" value="DNA RECOMBINASE-RELATED"/>
    <property type="match status" value="1"/>
</dbReference>
<dbReference type="PANTHER" id="PTHR30461">
    <property type="entry name" value="DNA-INVERTASE FROM LAMBDOID PROPHAGE"/>
    <property type="match status" value="1"/>
</dbReference>
<dbReference type="PROSITE" id="PS51737">
    <property type="entry name" value="RECOMBINASE_DNA_BIND"/>
    <property type="match status" value="1"/>
</dbReference>
<dbReference type="InterPro" id="IPR050639">
    <property type="entry name" value="SSR_resolvase"/>
</dbReference>
<dbReference type="SMART" id="SM00857">
    <property type="entry name" value="Resolvase"/>
    <property type="match status" value="1"/>
</dbReference>
<dbReference type="GO" id="GO:0003677">
    <property type="term" value="F:DNA binding"/>
    <property type="evidence" value="ECO:0007669"/>
    <property type="project" value="InterPro"/>
</dbReference>
<dbReference type="InterPro" id="IPR038109">
    <property type="entry name" value="DNA_bind_recomb_sf"/>
</dbReference>
<sequence>MLAIYCRISKKKEEGKDVSILTQKEEGMRFAKSLGLKFKFFVDEGLSGTLDEVLDRPAFAELFEAIKRNEVTSVYSIDQSRIERNTRIWNIFVYIMTENNCKYYPNGKFFDLNNPENKLISTIISANNEFFAALTGYKVKLAINNNAKVGKTHGMTAFGYEKDDNGFFKINEEQAEIVKKIYKLSLMGNGSYTIAKILNSDAVPTKFNGFKGEIKRKDNFSGNITFFKKENVKWRGNVVYDMIVNPIYKGLRRWKDMDVKVPPIIDEDLWEKVNKNLQTNKKKVGKKEEYHYLLNSLIFCSDCGSELRGKKRLKGKDSAYKCKGKSTNAECTNRGINIAKIETFIIHHLFITKELEKHLTSLPSNSGSNNILKENIIKHLANLKKVENKIIKLRKLLIDEDLEHDEDLKNEYVTAKKNKENIQKILK</sequence>
<dbReference type="Gene3D" id="3.40.50.1390">
    <property type="entry name" value="Resolvase, N-terminal catalytic domain"/>
    <property type="match status" value="1"/>
</dbReference>
<dbReference type="CDD" id="cd00338">
    <property type="entry name" value="Ser_Recombinase"/>
    <property type="match status" value="1"/>
</dbReference>
<protein>
    <submittedName>
        <fullName evidence="2">Site-specific DNA recombinase</fullName>
    </submittedName>
</protein>
<dbReference type="OrthoDB" id="1094757at2"/>
<feature type="domain" description="Recombinase" evidence="1">
    <location>
        <begin position="157"/>
        <end position="283"/>
    </location>
</feature>
<gene>
    <name evidence="2" type="ORF">SAMN04488130_103197</name>
</gene>